<dbReference type="SFLD" id="SFLDG01150">
    <property type="entry name" value="Main.1:_Beta-like"/>
    <property type="match status" value="1"/>
</dbReference>
<keyword evidence="3" id="KW-0808">Transferase</keyword>
<dbReference type="InterPro" id="IPR036249">
    <property type="entry name" value="Thioredoxin-like_sf"/>
</dbReference>
<dbReference type="Pfam" id="PF13409">
    <property type="entry name" value="GST_N_2"/>
    <property type="match status" value="1"/>
</dbReference>
<reference evidence="4" key="1">
    <citation type="submission" date="2018-05" db="EMBL/GenBank/DDBJ databases">
        <title>Azospirillum thermophila sp. nov., a novel isolated from hot spring.</title>
        <authorList>
            <person name="Zhao Z."/>
        </authorList>
    </citation>
    <scope>NUCLEOTIDE SEQUENCE [LARGE SCALE GENOMIC DNA]</scope>
    <source>
        <strain evidence="4">CFH 70021</strain>
    </source>
</reference>
<dbReference type="SUPFAM" id="SSF52833">
    <property type="entry name" value="Thioredoxin-like"/>
    <property type="match status" value="1"/>
</dbReference>
<dbReference type="PANTHER" id="PTHR44051:SF8">
    <property type="entry name" value="GLUTATHIONE S-TRANSFERASE GSTA"/>
    <property type="match status" value="1"/>
</dbReference>
<dbReference type="InterPro" id="IPR036282">
    <property type="entry name" value="Glutathione-S-Trfase_C_sf"/>
</dbReference>
<dbReference type="KEGG" id="azz:DEW08_16895"/>
<dbReference type="SFLD" id="SFLDS00019">
    <property type="entry name" value="Glutathione_Transferase_(cytos"/>
    <property type="match status" value="1"/>
</dbReference>
<dbReference type="CDD" id="cd03057">
    <property type="entry name" value="GST_N_Beta"/>
    <property type="match status" value="1"/>
</dbReference>
<dbReference type="PROSITE" id="PS50405">
    <property type="entry name" value="GST_CTER"/>
    <property type="match status" value="1"/>
</dbReference>
<dbReference type="Pfam" id="PF00043">
    <property type="entry name" value="GST_C"/>
    <property type="match status" value="1"/>
</dbReference>
<organism evidence="3 4">
    <name type="scientific">Azospirillum thermophilum</name>
    <dbReference type="NCBI Taxonomy" id="2202148"/>
    <lineage>
        <taxon>Bacteria</taxon>
        <taxon>Pseudomonadati</taxon>
        <taxon>Pseudomonadota</taxon>
        <taxon>Alphaproteobacteria</taxon>
        <taxon>Rhodospirillales</taxon>
        <taxon>Azospirillaceae</taxon>
        <taxon>Azospirillum</taxon>
    </lineage>
</organism>
<accession>A0A2S2CTC2</accession>
<evidence type="ECO:0000259" key="1">
    <source>
        <dbReference type="PROSITE" id="PS50404"/>
    </source>
</evidence>
<dbReference type="CDD" id="cd03188">
    <property type="entry name" value="GST_C_Beta"/>
    <property type="match status" value="1"/>
</dbReference>
<dbReference type="OrthoDB" id="7583243at2"/>
<feature type="domain" description="GST C-terminal" evidence="2">
    <location>
        <begin position="87"/>
        <end position="201"/>
    </location>
</feature>
<dbReference type="PANTHER" id="PTHR44051">
    <property type="entry name" value="GLUTATHIONE S-TRANSFERASE-RELATED"/>
    <property type="match status" value="1"/>
</dbReference>
<dbReference type="Gene3D" id="3.40.30.10">
    <property type="entry name" value="Glutaredoxin"/>
    <property type="match status" value="1"/>
</dbReference>
<gene>
    <name evidence="3" type="ORF">DEW08_16895</name>
</gene>
<keyword evidence="4" id="KW-1185">Reference proteome</keyword>
<dbReference type="PROSITE" id="PS50404">
    <property type="entry name" value="GST_NTER"/>
    <property type="match status" value="1"/>
</dbReference>
<dbReference type="GO" id="GO:0016740">
    <property type="term" value="F:transferase activity"/>
    <property type="evidence" value="ECO:0007669"/>
    <property type="project" value="UniProtKB-KW"/>
</dbReference>
<dbReference type="Proteomes" id="UP000245629">
    <property type="component" value="Chromosome 2"/>
</dbReference>
<dbReference type="EMBL" id="CP029353">
    <property type="protein sequence ID" value="AWK87665.1"/>
    <property type="molecule type" value="Genomic_DNA"/>
</dbReference>
<dbReference type="InterPro" id="IPR040079">
    <property type="entry name" value="Glutathione_S-Trfase"/>
</dbReference>
<proteinExistence type="predicted"/>
<dbReference type="AlphaFoldDB" id="A0A2S2CTC2"/>
<evidence type="ECO:0000313" key="3">
    <source>
        <dbReference type="EMBL" id="AWK87665.1"/>
    </source>
</evidence>
<dbReference type="InterPro" id="IPR004045">
    <property type="entry name" value="Glutathione_S-Trfase_N"/>
</dbReference>
<dbReference type="Gene3D" id="1.20.1050.10">
    <property type="match status" value="1"/>
</dbReference>
<dbReference type="RefSeq" id="WP_109329058.1">
    <property type="nucleotide sequence ID" value="NZ_CP029353.1"/>
</dbReference>
<evidence type="ECO:0000259" key="2">
    <source>
        <dbReference type="PROSITE" id="PS50405"/>
    </source>
</evidence>
<dbReference type="InterPro" id="IPR004046">
    <property type="entry name" value="GST_C"/>
</dbReference>
<dbReference type="SFLD" id="SFLDG00358">
    <property type="entry name" value="Main_(cytGST)"/>
    <property type="match status" value="1"/>
</dbReference>
<dbReference type="NCBIfam" id="NF007831">
    <property type="entry name" value="PRK10542.1"/>
    <property type="match status" value="1"/>
</dbReference>
<dbReference type="SUPFAM" id="SSF47616">
    <property type="entry name" value="GST C-terminal domain-like"/>
    <property type="match status" value="1"/>
</dbReference>
<sequence length="201" mass="21752">MKLFFKPGACSLSPHIVLREAGLPFELVNVDLAAKTLADGSDFYAVNPKGQVPALALDEGGILTEGPVIVQYIADKVPEKGLIPPAGTLERYRVLEWLNFVGTELHKTFSPLFRPTTPDAYKDIVRQTLAQKFAVLDKALAGRSYLTGESFTVADAYCFVVLGWARPMGIDLSAYPNVTAFQARIAGRPAVREARAAEGLG</sequence>
<protein>
    <submittedName>
        <fullName evidence="3">Glutathione transferase GstA</fullName>
    </submittedName>
</protein>
<feature type="domain" description="GST N-terminal" evidence="1">
    <location>
        <begin position="1"/>
        <end position="81"/>
    </location>
</feature>
<name>A0A2S2CTC2_9PROT</name>
<evidence type="ECO:0000313" key="4">
    <source>
        <dbReference type="Proteomes" id="UP000245629"/>
    </source>
</evidence>
<dbReference type="InterPro" id="IPR010987">
    <property type="entry name" value="Glutathione-S-Trfase_C-like"/>
</dbReference>